<evidence type="ECO:0000256" key="1">
    <source>
        <dbReference type="SAM" id="MobiDB-lite"/>
    </source>
</evidence>
<feature type="region of interest" description="Disordered" evidence="1">
    <location>
        <begin position="296"/>
        <end position="320"/>
    </location>
</feature>
<evidence type="ECO:0000313" key="3">
    <source>
        <dbReference type="Proteomes" id="UP000262882"/>
    </source>
</evidence>
<evidence type="ECO:0000313" key="2">
    <source>
        <dbReference type="EMBL" id="RFS81778.1"/>
    </source>
</evidence>
<dbReference type="InterPro" id="IPR045998">
    <property type="entry name" value="DUF5954"/>
</dbReference>
<sequence>MTFPLMRGYDHINVVARLDPVAAVRDRELGDRMRKYPRLLPGGAPDFGHAVQRGKEWRIGALGCDDPSSARYGLAIDLRTDAAEEKDPETARALLAAAARLDPEEGEQLAKDEWELGDRRFRVVRVEKFILIGDRVMEPPRSTDADLAGDGLLRDHLIDPPAPCGQWEAQLRLNLVGHMPPPGTVPDQVRAEARHAIRTHPGVVLLPPTFVVVEVDGDSWAPITGGDDPNNARERLARHFTGLLPRLREFQGDPAGPGELAEWTAISEEIKASSGHRIVVRGREFRTVRVSRMMRLGRDGPEGPRPCDEESHGLTGAAEA</sequence>
<accession>A0A372G8R1</accession>
<keyword evidence="3" id="KW-1185">Reference proteome</keyword>
<reference evidence="2 3" key="1">
    <citation type="submission" date="2018-08" db="EMBL/GenBank/DDBJ databases">
        <title>Actinomadura spongicola sp. nov., isolated from marine sponge Leucetta chagosensis.</title>
        <authorList>
            <person name="Li L."/>
            <person name="Lin H.W."/>
        </authorList>
    </citation>
    <scope>NUCLEOTIDE SEQUENCE [LARGE SCALE GENOMIC DNA]</scope>
    <source>
        <strain evidence="2 3">LHW52907</strain>
    </source>
</reference>
<protein>
    <recommendedName>
        <fullName evidence="4">PE-PGRS family protein</fullName>
    </recommendedName>
</protein>
<dbReference type="OrthoDB" id="3450280at2"/>
<dbReference type="Pfam" id="PF19379">
    <property type="entry name" value="DUF5954"/>
    <property type="match status" value="1"/>
</dbReference>
<dbReference type="EMBL" id="QVNQ01000011">
    <property type="protein sequence ID" value="RFS81778.1"/>
    <property type="molecule type" value="Genomic_DNA"/>
</dbReference>
<proteinExistence type="predicted"/>
<comment type="caution">
    <text evidence="2">The sequence shown here is derived from an EMBL/GenBank/DDBJ whole genome shotgun (WGS) entry which is preliminary data.</text>
</comment>
<name>A0A372G8R1_9ACTN</name>
<evidence type="ECO:0008006" key="4">
    <source>
        <dbReference type="Google" id="ProtNLM"/>
    </source>
</evidence>
<organism evidence="2 3">
    <name type="scientific">Actinomadura spongiicola</name>
    <dbReference type="NCBI Taxonomy" id="2303421"/>
    <lineage>
        <taxon>Bacteria</taxon>
        <taxon>Bacillati</taxon>
        <taxon>Actinomycetota</taxon>
        <taxon>Actinomycetes</taxon>
        <taxon>Streptosporangiales</taxon>
        <taxon>Thermomonosporaceae</taxon>
        <taxon>Actinomadura</taxon>
    </lineage>
</organism>
<dbReference type="RefSeq" id="WP_117403558.1">
    <property type="nucleotide sequence ID" value="NZ_QVNQ01000011.1"/>
</dbReference>
<dbReference type="AlphaFoldDB" id="A0A372G8R1"/>
<gene>
    <name evidence="2" type="ORF">D0T12_29050</name>
</gene>
<feature type="compositionally biased region" description="Basic and acidic residues" evidence="1">
    <location>
        <begin position="296"/>
        <end position="312"/>
    </location>
</feature>
<dbReference type="Proteomes" id="UP000262882">
    <property type="component" value="Unassembled WGS sequence"/>
</dbReference>